<organism evidence="2 3">
    <name type="scientific">Anaeromyxobacter oryzae</name>
    <dbReference type="NCBI Taxonomy" id="2918170"/>
    <lineage>
        <taxon>Bacteria</taxon>
        <taxon>Pseudomonadati</taxon>
        <taxon>Myxococcota</taxon>
        <taxon>Myxococcia</taxon>
        <taxon>Myxococcales</taxon>
        <taxon>Cystobacterineae</taxon>
        <taxon>Anaeromyxobacteraceae</taxon>
        <taxon>Anaeromyxobacter</taxon>
    </lineage>
</organism>
<gene>
    <name evidence="2" type="ORF">AMOR_56160</name>
</gene>
<keyword evidence="1" id="KW-0812">Transmembrane</keyword>
<evidence type="ECO:0000256" key="1">
    <source>
        <dbReference type="SAM" id="Phobius"/>
    </source>
</evidence>
<dbReference type="Proteomes" id="UP001162891">
    <property type="component" value="Chromosome"/>
</dbReference>
<keyword evidence="1" id="KW-0472">Membrane</keyword>
<sequence>MIARTVRSLRRERLALAVFLVVLGAALAS</sequence>
<evidence type="ECO:0000313" key="3">
    <source>
        <dbReference type="Proteomes" id="UP001162891"/>
    </source>
</evidence>
<feature type="transmembrane region" description="Helical" evidence="1">
    <location>
        <begin position="12"/>
        <end position="28"/>
    </location>
</feature>
<keyword evidence="1" id="KW-1133">Transmembrane helix</keyword>
<name>A0ABM7X494_9BACT</name>
<accession>A0ABM7X494</accession>
<dbReference type="EMBL" id="AP025591">
    <property type="protein sequence ID" value="BDG06620.1"/>
    <property type="molecule type" value="Genomic_DNA"/>
</dbReference>
<proteinExistence type="predicted"/>
<keyword evidence="3" id="KW-1185">Reference proteome</keyword>
<evidence type="ECO:0000313" key="2">
    <source>
        <dbReference type="EMBL" id="BDG06620.1"/>
    </source>
</evidence>
<protein>
    <submittedName>
        <fullName evidence="2">Uncharacterized protein</fullName>
    </submittedName>
</protein>
<reference evidence="3" key="1">
    <citation type="journal article" date="2022" name="Int. J. Syst. Evol. Microbiol.">
        <title>Anaeromyxobacter oryzae sp. nov., Anaeromyxobacter diazotrophicus sp. nov. and Anaeromyxobacter paludicola sp. nov., isolated from paddy soils.</title>
        <authorList>
            <person name="Itoh H."/>
            <person name="Xu Z."/>
            <person name="Mise K."/>
            <person name="Masuda Y."/>
            <person name="Ushijima N."/>
            <person name="Hayakawa C."/>
            <person name="Shiratori Y."/>
            <person name="Senoo K."/>
        </authorList>
    </citation>
    <scope>NUCLEOTIDE SEQUENCE [LARGE SCALE GENOMIC DNA]</scope>
    <source>
        <strain evidence="3">Red232</strain>
    </source>
</reference>